<evidence type="ECO:0000256" key="4">
    <source>
        <dbReference type="ARBA" id="ARBA00023136"/>
    </source>
</evidence>
<feature type="transmembrane region" description="Helical" evidence="5">
    <location>
        <begin position="40"/>
        <end position="59"/>
    </location>
</feature>
<dbReference type="GeneID" id="77255399"/>
<dbReference type="AlphaFoldDB" id="A0A1W6K7X4"/>
<dbReference type="GO" id="GO:0016874">
    <property type="term" value="F:ligase activity"/>
    <property type="evidence" value="ECO:0007669"/>
    <property type="project" value="UniProtKB-KW"/>
</dbReference>
<keyword evidence="7" id="KW-0436">Ligase</keyword>
<sequence>MRTSQLTHVFAGCAACLSFIVVLFADFLPTYAGSYADQRFILVGLVGFVSVSATAYIAARGLPSKKVVFVQLPAVLFVLAFPVLSIPFREQAYAFVEPGLYSFYFAAMVVGGLVLALQGATRGYLEVVIAIAAAACFLYGAMSVNVYLFALLDGYADLSDLIPWGFVNIRYWSHVATWLLPILPLAVLVGPLGKFRLWCTIVATGAGLWWWIILLSTSRGSILGVGIGVLLVTLLLGRQSWPWLRQFIIYFLIGVAIWFVLSVLVPSLFLGETELRSVSSTSSGRMLLFKEAWQMSLQSFPLGMGPQSWLTHDLLTLAYSESSKFGHPHNMYLMWAAEYGWLLILLLLLLALQLTVQFWRRRTTLLAEGNVEGIIMLAGVTASVIAAVIHAGASAVFIAPGSMLVGLFVLAGFWALIFSPLFNVKQRNGSNLALPRKLAFATSSAAFVLILWLLWTAQVNTYYLDMKADEFYYHERLNERTLPRFWFHGNFPRPDTQ</sequence>
<keyword evidence="4 5" id="KW-0472">Membrane</keyword>
<keyword evidence="2 5" id="KW-0812">Transmembrane</keyword>
<reference evidence="7 8" key="1">
    <citation type="submission" date="2017-04" db="EMBL/GenBank/DDBJ databases">
        <title>Genome Sequence of Marinobacter salarius strain SMR5 Isolated from a culture of the Diatom Skeletonema marinoi.</title>
        <authorList>
            <person name="Topel M."/>
            <person name="Pinder M.I.M."/>
            <person name="Johansson O.N."/>
            <person name="Kourtchenko O."/>
            <person name="Godhe A."/>
            <person name="Clarke A.K."/>
        </authorList>
    </citation>
    <scope>NUCLEOTIDE SEQUENCE [LARGE SCALE GENOMIC DNA]</scope>
    <source>
        <strain evidence="7 8">SMR5</strain>
    </source>
</reference>
<feature type="transmembrane region" description="Helical" evidence="5">
    <location>
        <begin position="220"/>
        <end position="237"/>
    </location>
</feature>
<proteinExistence type="predicted"/>
<organism evidence="7 8">
    <name type="scientific">Marinobacter salarius</name>
    <dbReference type="NCBI Taxonomy" id="1420917"/>
    <lineage>
        <taxon>Bacteria</taxon>
        <taxon>Pseudomonadati</taxon>
        <taxon>Pseudomonadota</taxon>
        <taxon>Gammaproteobacteria</taxon>
        <taxon>Pseudomonadales</taxon>
        <taxon>Marinobacteraceae</taxon>
        <taxon>Marinobacter</taxon>
    </lineage>
</organism>
<dbReference type="RefSeq" id="WP_198324914.1">
    <property type="nucleotide sequence ID" value="NZ_CP020931.1"/>
</dbReference>
<evidence type="ECO:0000256" key="1">
    <source>
        <dbReference type="ARBA" id="ARBA00004141"/>
    </source>
</evidence>
<dbReference type="EMBL" id="CP020931">
    <property type="protein sequence ID" value="ARM83524.1"/>
    <property type="molecule type" value="Genomic_DNA"/>
</dbReference>
<feature type="transmembrane region" description="Helical" evidence="5">
    <location>
        <begin position="249"/>
        <end position="270"/>
    </location>
</feature>
<keyword evidence="3 5" id="KW-1133">Transmembrane helix</keyword>
<dbReference type="InterPro" id="IPR007016">
    <property type="entry name" value="O-antigen_ligase-rel_domated"/>
</dbReference>
<name>A0A1W6K7X4_9GAMM</name>
<feature type="transmembrane region" description="Helical" evidence="5">
    <location>
        <begin position="7"/>
        <end position="28"/>
    </location>
</feature>
<comment type="subcellular location">
    <subcellularLocation>
        <location evidence="1">Membrane</location>
        <topology evidence="1">Multi-pass membrane protein</topology>
    </subcellularLocation>
</comment>
<evidence type="ECO:0000256" key="3">
    <source>
        <dbReference type="ARBA" id="ARBA00022989"/>
    </source>
</evidence>
<evidence type="ECO:0000256" key="2">
    <source>
        <dbReference type="ARBA" id="ARBA00022692"/>
    </source>
</evidence>
<dbReference type="InterPro" id="IPR051533">
    <property type="entry name" value="WaaL-like"/>
</dbReference>
<feature type="transmembrane region" description="Helical" evidence="5">
    <location>
        <begin position="371"/>
        <end position="391"/>
    </location>
</feature>
<dbReference type="Pfam" id="PF04932">
    <property type="entry name" value="Wzy_C"/>
    <property type="match status" value="1"/>
</dbReference>
<feature type="transmembrane region" description="Helical" evidence="5">
    <location>
        <begin position="68"/>
        <end position="88"/>
    </location>
</feature>
<feature type="transmembrane region" description="Helical" evidence="5">
    <location>
        <begin position="197"/>
        <end position="214"/>
    </location>
</feature>
<evidence type="ECO:0000259" key="6">
    <source>
        <dbReference type="Pfam" id="PF04932"/>
    </source>
</evidence>
<feature type="transmembrane region" description="Helical" evidence="5">
    <location>
        <begin position="100"/>
        <end position="117"/>
    </location>
</feature>
<evidence type="ECO:0000256" key="5">
    <source>
        <dbReference type="SAM" id="Phobius"/>
    </source>
</evidence>
<protein>
    <submittedName>
        <fullName evidence="7">O-antigen ligase</fullName>
    </submittedName>
</protein>
<feature type="domain" description="O-antigen ligase-related" evidence="6">
    <location>
        <begin position="210"/>
        <end position="348"/>
    </location>
</feature>
<dbReference type="PANTHER" id="PTHR37422:SF13">
    <property type="entry name" value="LIPOPOLYSACCHARIDE BIOSYNTHESIS PROTEIN PA4999-RELATED"/>
    <property type="match status" value="1"/>
</dbReference>
<feature type="transmembrane region" description="Helical" evidence="5">
    <location>
        <begin position="339"/>
        <end position="359"/>
    </location>
</feature>
<accession>A0A1W6K7X4</accession>
<dbReference type="Proteomes" id="UP000193100">
    <property type="component" value="Chromosome"/>
</dbReference>
<feature type="transmembrane region" description="Helical" evidence="5">
    <location>
        <begin position="397"/>
        <end position="417"/>
    </location>
</feature>
<feature type="transmembrane region" description="Helical" evidence="5">
    <location>
        <begin position="171"/>
        <end position="190"/>
    </location>
</feature>
<feature type="transmembrane region" description="Helical" evidence="5">
    <location>
        <begin position="124"/>
        <end position="151"/>
    </location>
</feature>
<dbReference type="GO" id="GO:0016020">
    <property type="term" value="C:membrane"/>
    <property type="evidence" value="ECO:0007669"/>
    <property type="project" value="UniProtKB-SubCell"/>
</dbReference>
<gene>
    <name evidence="7" type="ORF">MARSALSMR5_01432</name>
</gene>
<evidence type="ECO:0000313" key="8">
    <source>
        <dbReference type="Proteomes" id="UP000193100"/>
    </source>
</evidence>
<dbReference type="PANTHER" id="PTHR37422">
    <property type="entry name" value="TEICHURONIC ACID BIOSYNTHESIS PROTEIN TUAE"/>
    <property type="match status" value="1"/>
</dbReference>
<evidence type="ECO:0000313" key="7">
    <source>
        <dbReference type="EMBL" id="ARM83524.1"/>
    </source>
</evidence>
<feature type="transmembrane region" description="Helical" evidence="5">
    <location>
        <begin position="438"/>
        <end position="457"/>
    </location>
</feature>